<dbReference type="Pfam" id="PF02875">
    <property type="entry name" value="Mur_ligase_C"/>
    <property type="match status" value="1"/>
</dbReference>
<evidence type="ECO:0000256" key="11">
    <source>
        <dbReference type="ARBA" id="ARBA00023306"/>
    </source>
</evidence>
<comment type="catalytic activity">
    <reaction evidence="13 14">
        <text>UDP-N-acetyl-alpha-D-muramate + L-alanine + ATP = UDP-N-acetyl-alpha-D-muramoyl-L-alanine + ADP + phosphate + H(+)</text>
        <dbReference type="Rhea" id="RHEA:23372"/>
        <dbReference type="ChEBI" id="CHEBI:15378"/>
        <dbReference type="ChEBI" id="CHEBI:30616"/>
        <dbReference type="ChEBI" id="CHEBI:43474"/>
        <dbReference type="ChEBI" id="CHEBI:57972"/>
        <dbReference type="ChEBI" id="CHEBI:70757"/>
        <dbReference type="ChEBI" id="CHEBI:83898"/>
        <dbReference type="ChEBI" id="CHEBI:456216"/>
        <dbReference type="EC" id="6.3.2.8"/>
    </reaction>
</comment>
<keyword evidence="9 14" id="KW-0133">Cell shape</keyword>
<evidence type="ECO:0000256" key="9">
    <source>
        <dbReference type="ARBA" id="ARBA00022960"/>
    </source>
</evidence>
<keyword evidence="4 14" id="KW-0963">Cytoplasm</keyword>
<dbReference type="HAMAP" id="MF_00046">
    <property type="entry name" value="MurC"/>
    <property type="match status" value="1"/>
</dbReference>
<dbReference type="Proteomes" id="UP001501436">
    <property type="component" value="Unassembled WGS sequence"/>
</dbReference>
<keyword evidence="6 14" id="KW-0132">Cell division</keyword>
<dbReference type="InterPro" id="IPR013221">
    <property type="entry name" value="Mur_ligase_cen"/>
</dbReference>
<evidence type="ECO:0000313" key="19">
    <source>
        <dbReference type="EMBL" id="GAA4922429.1"/>
    </source>
</evidence>
<dbReference type="InterPro" id="IPR050061">
    <property type="entry name" value="MurCDEF_pg_biosynth"/>
</dbReference>
<dbReference type="GO" id="GO:0016874">
    <property type="term" value="F:ligase activity"/>
    <property type="evidence" value="ECO:0007669"/>
    <property type="project" value="UniProtKB-KW"/>
</dbReference>
<proteinExistence type="inferred from homology"/>
<feature type="binding site" evidence="14">
    <location>
        <begin position="131"/>
        <end position="137"/>
    </location>
    <ligand>
        <name>ATP</name>
        <dbReference type="ChEBI" id="CHEBI:30616"/>
    </ligand>
</feature>
<evidence type="ECO:0000256" key="10">
    <source>
        <dbReference type="ARBA" id="ARBA00022984"/>
    </source>
</evidence>
<keyword evidence="20" id="KW-1185">Reference proteome</keyword>
<dbReference type="Pfam" id="PF08245">
    <property type="entry name" value="Mur_ligase_M"/>
    <property type="match status" value="1"/>
</dbReference>
<dbReference type="InterPro" id="IPR036565">
    <property type="entry name" value="Mur-like_cat_sf"/>
</dbReference>
<keyword evidence="7 14" id="KW-0547">Nucleotide-binding</keyword>
<organism evidence="19 20">
    <name type="scientific">Mucilaginibacter defluvii</name>
    <dbReference type="NCBI Taxonomy" id="1196019"/>
    <lineage>
        <taxon>Bacteria</taxon>
        <taxon>Pseudomonadati</taxon>
        <taxon>Bacteroidota</taxon>
        <taxon>Sphingobacteriia</taxon>
        <taxon>Sphingobacteriales</taxon>
        <taxon>Sphingobacteriaceae</taxon>
        <taxon>Mucilaginibacter</taxon>
    </lineage>
</organism>
<dbReference type="InterPro" id="IPR036615">
    <property type="entry name" value="Mur_ligase_C_dom_sf"/>
</dbReference>
<evidence type="ECO:0000256" key="2">
    <source>
        <dbReference type="ARBA" id="ARBA00004752"/>
    </source>
</evidence>
<dbReference type="Gene3D" id="3.40.50.720">
    <property type="entry name" value="NAD(P)-binding Rossmann-like Domain"/>
    <property type="match status" value="1"/>
</dbReference>
<dbReference type="EMBL" id="BAABJI010000002">
    <property type="protein sequence ID" value="GAA4922429.1"/>
    <property type="molecule type" value="Genomic_DNA"/>
</dbReference>
<protein>
    <recommendedName>
        <fullName evidence="3 14">UDP-N-acetylmuramate--L-alanine ligase</fullName>
        <ecNumber evidence="3 14">6.3.2.8</ecNumber>
    </recommendedName>
    <alternativeName>
        <fullName evidence="14">UDP-N-acetylmuramoyl-L-alanine synthetase</fullName>
    </alternativeName>
</protein>
<evidence type="ECO:0000313" key="20">
    <source>
        <dbReference type="Proteomes" id="UP001501436"/>
    </source>
</evidence>
<evidence type="ECO:0000256" key="13">
    <source>
        <dbReference type="ARBA" id="ARBA00047833"/>
    </source>
</evidence>
<dbReference type="InterPro" id="IPR005758">
    <property type="entry name" value="UDP-N-AcMur_Ala_ligase_MurC"/>
</dbReference>
<keyword evidence="8 14" id="KW-0067">ATP-binding</keyword>
<dbReference type="EC" id="6.3.2.8" evidence="3 14"/>
<evidence type="ECO:0000256" key="14">
    <source>
        <dbReference type="HAMAP-Rule" id="MF_00046"/>
    </source>
</evidence>
<gene>
    <name evidence="14 19" type="primary">murC</name>
    <name evidence="19" type="ORF">GCM10023313_27990</name>
</gene>
<evidence type="ECO:0000256" key="15">
    <source>
        <dbReference type="SAM" id="Phobius"/>
    </source>
</evidence>
<keyword evidence="12 14" id="KW-0961">Cell wall biogenesis/degradation</keyword>
<dbReference type="InterPro" id="IPR004101">
    <property type="entry name" value="Mur_ligase_C"/>
</dbReference>
<evidence type="ECO:0000256" key="5">
    <source>
        <dbReference type="ARBA" id="ARBA00022598"/>
    </source>
</evidence>
<evidence type="ECO:0000256" key="6">
    <source>
        <dbReference type="ARBA" id="ARBA00022618"/>
    </source>
</evidence>
<evidence type="ECO:0000256" key="3">
    <source>
        <dbReference type="ARBA" id="ARBA00012211"/>
    </source>
</evidence>
<accession>A0ABP9FYS0</accession>
<dbReference type="Gene3D" id="3.40.1190.10">
    <property type="entry name" value="Mur-like, catalytic domain"/>
    <property type="match status" value="1"/>
</dbReference>
<reference evidence="20" key="1">
    <citation type="journal article" date="2019" name="Int. J. Syst. Evol. Microbiol.">
        <title>The Global Catalogue of Microorganisms (GCM) 10K type strain sequencing project: providing services to taxonomists for standard genome sequencing and annotation.</title>
        <authorList>
            <consortium name="The Broad Institute Genomics Platform"/>
            <consortium name="The Broad Institute Genome Sequencing Center for Infectious Disease"/>
            <person name="Wu L."/>
            <person name="Ma J."/>
        </authorList>
    </citation>
    <scope>NUCLEOTIDE SEQUENCE [LARGE SCALE GENOMIC DNA]</scope>
    <source>
        <strain evidence="20">JCM 18283</strain>
    </source>
</reference>
<name>A0ABP9FYS0_9SPHI</name>
<keyword evidence="10 14" id="KW-0573">Peptidoglycan synthesis</keyword>
<dbReference type="Gene3D" id="3.90.190.20">
    <property type="entry name" value="Mur ligase, C-terminal domain"/>
    <property type="match status" value="1"/>
</dbReference>
<evidence type="ECO:0000259" key="16">
    <source>
        <dbReference type="Pfam" id="PF01225"/>
    </source>
</evidence>
<sequence length="463" mass="51124">MQVEGPYFKVMMELSNIKRVYLVGIGGIGMSGLARYFHQLGCVVCGYDKTSTDLTDSLHNEGICIIFEDEPAEIQISFRQPDDSTLVIYTPAIPKDSAILNFFTGKGFTLHKRSQVLGLISASKYTIAVAGTHGKTTTSSMIAHILKDSGTDCSAFLGGISSNYQSNVLFGKNDIVVVEADEYDRSFLTLHPDIAVVTSMDADHLDIYGDHSHLTESFTLFASQIKQGGQLINKQGLPLANGTTYTINGEADAVAENIRVENGNFYFDFKNNSVSISNICLGIAGLHNIENAVAAIEVALRLNVSGEAIKSALESFRGVKRRFEYIVKIDKHIFIDDYAHHPEELRAAISSVKTLYPDKKLTTIFQPHLYTRTRDFADGFAEVLDMSDELLMLDIYPARELPIDGVNSELILSKMKLWNKRKCGKQEAIQIIENEKPELLLTVGAGDIDQLVQPLKKVLENVG</sequence>
<feature type="domain" description="Mur ligase N-terminal catalytic" evidence="16">
    <location>
        <begin position="20"/>
        <end position="125"/>
    </location>
</feature>
<dbReference type="PANTHER" id="PTHR43445">
    <property type="entry name" value="UDP-N-ACETYLMURAMATE--L-ALANINE LIGASE-RELATED"/>
    <property type="match status" value="1"/>
</dbReference>
<evidence type="ECO:0000256" key="4">
    <source>
        <dbReference type="ARBA" id="ARBA00022490"/>
    </source>
</evidence>
<keyword evidence="15" id="KW-0472">Membrane</keyword>
<keyword evidence="5 14" id="KW-0436">Ligase</keyword>
<dbReference type="SUPFAM" id="SSF53244">
    <property type="entry name" value="MurD-like peptide ligases, peptide-binding domain"/>
    <property type="match status" value="1"/>
</dbReference>
<dbReference type="PANTHER" id="PTHR43445:SF3">
    <property type="entry name" value="UDP-N-ACETYLMURAMATE--L-ALANINE LIGASE"/>
    <property type="match status" value="1"/>
</dbReference>
<comment type="pathway">
    <text evidence="2 14">Cell wall biogenesis; peptidoglycan biosynthesis.</text>
</comment>
<comment type="subcellular location">
    <subcellularLocation>
        <location evidence="1 14">Cytoplasm</location>
    </subcellularLocation>
</comment>
<evidence type="ECO:0000256" key="8">
    <source>
        <dbReference type="ARBA" id="ARBA00022840"/>
    </source>
</evidence>
<feature type="domain" description="Mur ligase C-terminal" evidence="17">
    <location>
        <begin position="321"/>
        <end position="430"/>
    </location>
</feature>
<evidence type="ECO:0000259" key="17">
    <source>
        <dbReference type="Pfam" id="PF02875"/>
    </source>
</evidence>
<feature type="domain" description="Mur ligase central" evidence="18">
    <location>
        <begin position="129"/>
        <end position="299"/>
    </location>
</feature>
<evidence type="ECO:0000256" key="12">
    <source>
        <dbReference type="ARBA" id="ARBA00023316"/>
    </source>
</evidence>
<evidence type="ECO:0000256" key="1">
    <source>
        <dbReference type="ARBA" id="ARBA00004496"/>
    </source>
</evidence>
<comment type="function">
    <text evidence="14">Cell wall formation.</text>
</comment>
<keyword evidence="11 14" id="KW-0131">Cell cycle</keyword>
<keyword evidence="15" id="KW-1133">Transmembrane helix</keyword>
<dbReference type="NCBIfam" id="TIGR01082">
    <property type="entry name" value="murC"/>
    <property type="match status" value="1"/>
</dbReference>
<comment type="similarity">
    <text evidence="14">Belongs to the MurCDEF family.</text>
</comment>
<keyword evidence="15" id="KW-0812">Transmembrane</keyword>
<feature type="transmembrane region" description="Helical" evidence="15">
    <location>
        <begin position="20"/>
        <end position="37"/>
    </location>
</feature>
<dbReference type="Pfam" id="PF01225">
    <property type="entry name" value="Mur_ligase"/>
    <property type="match status" value="1"/>
</dbReference>
<dbReference type="InterPro" id="IPR000713">
    <property type="entry name" value="Mur_ligase_N"/>
</dbReference>
<dbReference type="SUPFAM" id="SSF51984">
    <property type="entry name" value="MurCD N-terminal domain"/>
    <property type="match status" value="1"/>
</dbReference>
<evidence type="ECO:0000256" key="7">
    <source>
        <dbReference type="ARBA" id="ARBA00022741"/>
    </source>
</evidence>
<dbReference type="SUPFAM" id="SSF53623">
    <property type="entry name" value="MurD-like peptide ligases, catalytic domain"/>
    <property type="match status" value="1"/>
</dbReference>
<comment type="caution">
    <text evidence="19">The sequence shown here is derived from an EMBL/GenBank/DDBJ whole genome shotgun (WGS) entry which is preliminary data.</text>
</comment>
<evidence type="ECO:0000259" key="18">
    <source>
        <dbReference type="Pfam" id="PF08245"/>
    </source>
</evidence>